<dbReference type="EMBL" id="JAUSVX010000021">
    <property type="protein sequence ID" value="MDQ0474286.1"/>
    <property type="molecule type" value="Genomic_DNA"/>
</dbReference>
<evidence type="ECO:0000313" key="13">
    <source>
        <dbReference type="Proteomes" id="UP001242480"/>
    </source>
</evidence>
<evidence type="ECO:0000259" key="11">
    <source>
        <dbReference type="PROSITE" id="PS52029"/>
    </source>
</evidence>
<feature type="domain" description="L,D-TPase catalytic" evidence="11">
    <location>
        <begin position="82"/>
        <end position="220"/>
    </location>
</feature>
<evidence type="ECO:0000256" key="5">
    <source>
        <dbReference type="ARBA" id="ARBA00022801"/>
    </source>
</evidence>
<name>A0ABU0JLD6_9HYPH</name>
<dbReference type="SUPFAM" id="SSF141523">
    <property type="entry name" value="L,D-transpeptidase catalytic domain-like"/>
    <property type="match status" value="1"/>
</dbReference>
<dbReference type="PROSITE" id="PS52029">
    <property type="entry name" value="LD_TPASE"/>
    <property type="match status" value="1"/>
</dbReference>
<dbReference type="PANTHER" id="PTHR30582:SF24">
    <property type="entry name" value="L,D-TRANSPEPTIDASE ERFK_SRFK-RELATED"/>
    <property type="match status" value="1"/>
</dbReference>
<keyword evidence="13" id="KW-1185">Reference proteome</keyword>
<evidence type="ECO:0000256" key="1">
    <source>
        <dbReference type="ARBA" id="ARBA00004752"/>
    </source>
</evidence>
<keyword evidence="4" id="KW-0808">Transferase</keyword>
<dbReference type="Gene3D" id="2.40.440.10">
    <property type="entry name" value="L,D-transpeptidase catalytic domain-like"/>
    <property type="match status" value="1"/>
</dbReference>
<protein>
    <submittedName>
        <fullName evidence="12">Lipoprotein-anchoring transpeptidase ErfK/SrfK</fullName>
    </submittedName>
</protein>
<evidence type="ECO:0000313" key="12">
    <source>
        <dbReference type="EMBL" id="MDQ0474286.1"/>
    </source>
</evidence>
<proteinExistence type="inferred from homology"/>
<feature type="active site" description="Nucleophile" evidence="9">
    <location>
        <position position="196"/>
    </location>
</feature>
<keyword evidence="3" id="KW-0328">Glycosyltransferase</keyword>
<keyword evidence="7 9" id="KW-0573">Peptidoglycan synthesis</keyword>
<evidence type="ECO:0000256" key="8">
    <source>
        <dbReference type="ARBA" id="ARBA00023316"/>
    </source>
</evidence>
<evidence type="ECO:0000256" key="10">
    <source>
        <dbReference type="SAM" id="SignalP"/>
    </source>
</evidence>
<comment type="pathway">
    <text evidence="1 9">Cell wall biogenesis; peptidoglycan biosynthesis.</text>
</comment>
<dbReference type="PROSITE" id="PS51257">
    <property type="entry name" value="PROKAR_LIPOPROTEIN"/>
    <property type="match status" value="1"/>
</dbReference>
<comment type="similarity">
    <text evidence="2">Belongs to the YkuD family.</text>
</comment>
<dbReference type="InterPro" id="IPR038063">
    <property type="entry name" value="Transpep_catalytic_dom"/>
</dbReference>
<keyword evidence="6 9" id="KW-0133">Cell shape</keyword>
<feature type="chain" id="PRO_5045488192" evidence="10">
    <location>
        <begin position="28"/>
        <end position="228"/>
    </location>
</feature>
<keyword evidence="10" id="KW-0732">Signal</keyword>
<comment type="caution">
    <text evidence="12">The sequence shown here is derived from an EMBL/GenBank/DDBJ whole genome shotgun (WGS) entry which is preliminary data.</text>
</comment>
<keyword evidence="5" id="KW-0378">Hydrolase</keyword>
<organism evidence="12 13">
    <name type="scientific">Labrys wisconsinensis</name>
    <dbReference type="NCBI Taxonomy" id="425677"/>
    <lineage>
        <taxon>Bacteria</taxon>
        <taxon>Pseudomonadati</taxon>
        <taxon>Pseudomonadota</taxon>
        <taxon>Alphaproteobacteria</taxon>
        <taxon>Hyphomicrobiales</taxon>
        <taxon>Xanthobacteraceae</taxon>
        <taxon>Labrys</taxon>
    </lineage>
</organism>
<dbReference type="RefSeq" id="WP_307283656.1">
    <property type="nucleotide sequence ID" value="NZ_JAUSVX010000021.1"/>
</dbReference>
<keyword evidence="8 9" id="KW-0961">Cell wall biogenesis/degradation</keyword>
<dbReference type="Proteomes" id="UP001242480">
    <property type="component" value="Unassembled WGS sequence"/>
</dbReference>
<accession>A0ABU0JLD6</accession>
<keyword evidence="12" id="KW-0449">Lipoprotein</keyword>
<evidence type="ECO:0000256" key="9">
    <source>
        <dbReference type="PROSITE-ProRule" id="PRU01373"/>
    </source>
</evidence>
<feature type="signal peptide" evidence="10">
    <location>
        <begin position="1"/>
        <end position="27"/>
    </location>
</feature>
<evidence type="ECO:0000256" key="7">
    <source>
        <dbReference type="ARBA" id="ARBA00022984"/>
    </source>
</evidence>
<evidence type="ECO:0000256" key="4">
    <source>
        <dbReference type="ARBA" id="ARBA00022679"/>
    </source>
</evidence>
<dbReference type="InterPro" id="IPR050979">
    <property type="entry name" value="LD-transpeptidase"/>
</dbReference>
<gene>
    <name evidence="12" type="ORF">QO011_007326</name>
</gene>
<dbReference type="PANTHER" id="PTHR30582">
    <property type="entry name" value="L,D-TRANSPEPTIDASE"/>
    <property type="match status" value="1"/>
</dbReference>
<evidence type="ECO:0000256" key="3">
    <source>
        <dbReference type="ARBA" id="ARBA00022676"/>
    </source>
</evidence>
<dbReference type="Pfam" id="PF03734">
    <property type="entry name" value="YkuD"/>
    <property type="match status" value="1"/>
</dbReference>
<sequence>MKVKTVMDRRCVVLGLPLLLGACVARQGEPSLAAAPAVDPAYLAMYAAIDGEPYPVPAVDLSKIKPQYLRREVAYATSEAPGTIVVDPNARFLYLVRENGRALRYGVGVGKVEAFNFQGEATIARKAEWPRWTPTSDMIAREPERYGPVRAGLPGGPGNPLGPRALYLYRGGRDTLYRLHGTTEPHTIGTKVSSGCVRLLNQDIIDLYGRVPVGTRAVVLPSVETPVA</sequence>
<dbReference type="InterPro" id="IPR005490">
    <property type="entry name" value="LD_TPept_cat_dom"/>
</dbReference>
<reference evidence="12 13" key="1">
    <citation type="submission" date="2023-07" db="EMBL/GenBank/DDBJ databases">
        <title>Genomic Encyclopedia of Type Strains, Phase IV (KMG-IV): sequencing the most valuable type-strain genomes for metagenomic binning, comparative biology and taxonomic classification.</title>
        <authorList>
            <person name="Goeker M."/>
        </authorList>
    </citation>
    <scope>NUCLEOTIDE SEQUENCE [LARGE SCALE GENOMIC DNA]</scope>
    <source>
        <strain evidence="12 13">DSM 19619</strain>
    </source>
</reference>
<evidence type="ECO:0000256" key="2">
    <source>
        <dbReference type="ARBA" id="ARBA00005992"/>
    </source>
</evidence>
<evidence type="ECO:0000256" key="6">
    <source>
        <dbReference type="ARBA" id="ARBA00022960"/>
    </source>
</evidence>
<dbReference type="CDD" id="cd16913">
    <property type="entry name" value="YkuD_like"/>
    <property type="match status" value="1"/>
</dbReference>
<feature type="active site" description="Proton donor/acceptor" evidence="9">
    <location>
        <position position="180"/>
    </location>
</feature>